<dbReference type="InterPro" id="IPR035965">
    <property type="entry name" value="PAS-like_dom_sf"/>
</dbReference>
<dbReference type="PANTHER" id="PTHR45453:SF1">
    <property type="entry name" value="PHOSPHATE REGULON SENSOR PROTEIN PHOR"/>
    <property type="match status" value="1"/>
</dbReference>
<sequence length="473" mass="53164">MKADAPKFTILAVSDHYLRITHKNREQLLGHGLFEIYPGSQSDPSEQNSVHSSFLRAIASKAVDELPVFRYEIYVEETDSYTTEYWTNVNEPLLDEQGNVTHLINSTTNITEQILAKQEIAEMEERFRNMAESSGILIAVGDRQGLVIYMNQAWSKLSGRPVEELLENGWRNLVHPEDREAYSEQYFSAVKNQQALSAELRFMRGNGEYCWLLVYGSPRFNSDGTFTGYIASVIDITERKQDEQRKNTFISMVSHELKTPLTSAISYVQVAKKKVLAQGDGATAIMMERAGKQLTKMTRIINGFLNISRLASGKIHIDRQYFDLAVLIREIEEETILAVSTHQLIFAPVESSMVYADEEKIGHVLENLINNAVKYSPAGSTIRVSCIVQDDVAQVQVSDEGIGIAKEDIPQLFDPFYRVEQGPVKHTSGFGIGLYLCKEIVQRHDGVLSVESEFAKGSTFSFTLQLAKAPILS</sequence>
<proteinExistence type="predicted"/>
<evidence type="ECO:0000313" key="11">
    <source>
        <dbReference type="EMBL" id="GGC64764.1"/>
    </source>
</evidence>
<dbReference type="Gene3D" id="3.30.450.20">
    <property type="entry name" value="PAS domain"/>
    <property type="match status" value="2"/>
</dbReference>
<evidence type="ECO:0000259" key="10">
    <source>
        <dbReference type="PROSITE" id="PS50113"/>
    </source>
</evidence>
<evidence type="ECO:0000259" key="8">
    <source>
        <dbReference type="PROSITE" id="PS50109"/>
    </source>
</evidence>
<evidence type="ECO:0000256" key="7">
    <source>
        <dbReference type="ARBA" id="ARBA00023136"/>
    </source>
</evidence>
<dbReference type="SUPFAM" id="SSF55874">
    <property type="entry name" value="ATPase domain of HSP90 chaperone/DNA topoisomerase II/histidine kinase"/>
    <property type="match status" value="1"/>
</dbReference>
<evidence type="ECO:0000256" key="4">
    <source>
        <dbReference type="ARBA" id="ARBA00022679"/>
    </source>
</evidence>
<dbReference type="PROSITE" id="PS50113">
    <property type="entry name" value="PAC"/>
    <property type="match status" value="2"/>
</dbReference>
<feature type="domain" description="Histidine kinase" evidence="8">
    <location>
        <begin position="252"/>
        <end position="468"/>
    </location>
</feature>
<dbReference type="GO" id="GO:0005886">
    <property type="term" value="C:plasma membrane"/>
    <property type="evidence" value="ECO:0007669"/>
    <property type="project" value="TreeGrafter"/>
</dbReference>
<dbReference type="PROSITE" id="PS50109">
    <property type="entry name" value="HIS_KIN"/>
    <property type="match status" value="1"/>
</dbReference>
<comment type="caution">
    <text evidence="11">The sequence shown here is derived from an EMBL/GenBank/DDBJ whole genome shotgun (WGS) entry which is preliminary data.</text>
</comment>
<organism evidence="11 12">
    <name type="scientific">Pedobacter quisquiliarum</name>
    <dbReference type="NCBI Taxonomy" id="1834438"/>
    <lineage>
        <taxon>Bacteria</taxon>
        <taxon>Pseudomonadati</taxon>
        <taxon>Bacteroidota</taxon>
        <taxon>Sphingobacteriia</taxon>
        <taxon>Sphingobacteriales</taxon>
        <taxon>Sphingobacteriaceae</taxon>
        <taxon>Pedobacter</taxon>
    </lineage>
</organism>
<dbReference type="SMART" id="SM00091">
    <property type="entry name" value="PAS"/>
    <property type="match status" value="1"/>
</dbReference>
<gene>
    <name evidence="11" type="ORF">GCM10011387_17980</name>
</gene>
<keyword evidence="12" id="KW-1185">Reference proteome</keyword>
<reference evidence="11" key="2">
    <citation type="submission" date="2020-09" db="EMBL/GenBank/DDBJ databases">
        <authorList>
            <person name="Sun Q."/>
            <person name="Zhou Y."/>
        </authorList>
    </citation>
    <scope>NUCLEOTIDE SEQUENCE</scope>
    <source>
        <strain evidence="11">CGMCC 1.15343</strain>
    </source>
</reference>
<dbReference type="Pfam" id="PF13426">
    <property type="entry name" value="PAS_9"/>
    <property type="match status" value="1"/>
</dbReference>
<dbReference type="NCBIfam" id="TIGR00229">
    <property type="entry name" value="sensory_box"/>
    <property type="match status" value="1"/>
</dbReference>
<keyword evidence="6" id="KW-0902">Two-component regulatory system</keyword>
<dbReference type="Gene3D" id="1.10.287.130">
    <property type="match status" value="1"/>
</dbReference>
<accession>A0A916UBB5</accession>
<dbReference type="InterPro" id="IPR050351">
    <property type="entry name" value="BphY/WalK/GraS-like"/>
</dbReference>
<dbReference type="InterPro" id="IPR036097">
    <property type="entry name" value="HisK_dim/P_sf"/>
</dbReference>
<dbReference type="InterPro" id="IPR004358">
    <property type="entry name" value="Sig_transdc_His_kin-like_C"/>
</dbReference>
<dbReference type="FunFam" id="3.30.565.10:FF:000006">
    <property type="entry name" value="Sensor histidine kinase WalK"/>
    <property type="match status" value="1"/>
</dbReference>
<dbReference type="GO" id="GO:0000155">
    <property type="term" value="F:phosphorelay sensor kinase activity"/>
    <property type="evidence" value="ECO:0007669"/>
    <property type="project" value="InterPro"/>
</dbReference>
<dbReference type="InterPro" id="IPR003594">
    <property type="entry name" value="HATPase_dom"/>
</dbReference>
<dbReference type="InterPro" id="IPR003661">
    <property type="entry name" value="HisK_dim/P_dom"/>
</dbReference>
<dbReference type="InterPro" id="IPR000014">
    <property type="entry name" value="PAS"/>
</dbReference>
<dbReference type="Gene3D" id="3.30.565.10">
    <property type="entry name" value="Histidine kinase-like ATPase, C-terminal domain"/>
    <property type="match status" value="1"/>
</dbReference>
<name>A0A916UBB5_9SPHI</name>
<keyword evidence="5" id="KW-0418">Kinase</keyword>
<keyword evidence="7" id="KW-0472">Membrane</keyword>
<dbReference type="GO" id="GO:0016036">
    <property type="term" value="P:cellular response to phosphate starvation"/>
    <property type="evidence" value="ECO:0007669"/>
    <property type="project" value="TreeGrafter"/>
</dbReference>
<dbReference type="CDD" id="cd00130">
    <property type="entry name" value="PAS"/>
    <property type="match status" value="1"/>
</dbReference>
<reference evidence="11" key="1">
    <citation type="journal article" date="2014" name="Int. J. Syst. Evol. Microbiol.">
        <title>Complete genome sequence of Corynebacterium casei LMG S-19264T (=DSM 44701T), isolated from a smear-ripened cheese.</title>
        <authorList>
            <consortium name="US DOE Joint Genome Institute (JGI-PGF)"/>
            <person name="Walter F."/>
            <person name="Albersmeier A."/>
            <person name="Kalinowski J."/>
            <person name="Ruckert C."/>
        </authorList>
    </citation>
    <scope>NUCLEOTIDE SEQUENCE</scope>
    <source>
        <strain evidence="11">CGMCC 1.15343</strain>
    </source>
</reference>
<dbReference type="EC" id="2.7.13.3" evidence="2"/>
<dbReference type="EMBL" id="BMIL01000005">
    <property type="protein sequence ID" value="GGC64764.1"/>
    <property type="molecule type" value="Genomic_DNA"/>
</dbReference>
<keyword evidence="4" id="KW-0808">Transferase</keyword>
<dbReference type="PANTHER" id="PTHR45453">
    <property type="entry name" value="PHOSPHATE REGULON SENSOR PROTEIN PHOR"/>
    <property type="match status" value="1"/>
</dbReference>
<dbReference type="SUPFAM" id="SSF47384">
    <property type="entry name" value="Homodimeric domain of signal transducing histidine kinase"/>
    <property type="match status" value="1"/>
</dbReference>
<dbReference type="InterPro" id="IPR001610">
    <property type="entry name" value="PAC"/>
</dbReference>
<dbReference type="Pfam" id="PF08447">
    <property type="entry name" value="PAS_3"/>
    <property type="match status" value="1"/>
</dbReference>
<dbReference type="Pfam" id="PF00512">
    <property type="entry name" value="HisKA"/>
    <property type="match status" value="1"/>
</dbReference>
<evidence type="ECO:0000256" key="2">
    <source>
        <dbReference type="ARBA" id="ARBA00012438"/>
    </source>
</evidence>
<evidence type="ECO:0000313" key="12">
    <source>
        <dbReference type="Proteomes" id="UP000651668"/>
    </source>
</evidence>
<dbReference type="Proteomes" id="UP000651668">
    <property type="component" value="Unassembled WGS sequence"/>
</dbReference>
<feature type="domain" description="PAC" evidence="10">
    <location>
        <begin position="196"/>
        <end position="248"/>
    </location>
</feature>
<feature type="domain" description="PAC" evidence="10">
    <location>
        <begin position="69"/>
        <end position="122"/>
    </location>
</feature>
<protein>
    <recommendedName>
        <fullName evidence="2">histidine kinase</fullName>
        <ecNumber evidence="2">2.7.13.3</ecNumber>
    </recommendedName>
</protein>
<dbReference type="SMART" id="SM00086">
    <property type="entry name" value="PAC"/>
    <property type="match status" value="2"/>
</dbReference>
<dbReference type="SUPFAM" id="SSF55785">
    <property type="entry name" value="PYP-like sensor domain (PAS domain)"/>
    <property type="match status" value="2"/>
</dbReference>
<dbReference type="PRINTS" id="PR00344">
    <property type="entry name" value="BCTRLSENSOR"/>
</dbReference>
<dbReference type="PROSITE" id="PS50112">
    <property type="entry name" value="PAS"/>
    <property type="match status" value="1"/>
</dbReference>
<dbReference type="InterPro" id="IPR013655">
    <property type="entry name" value="PAS_fold_3"/>
</dbReference>
<dbReference type="CDD" id="cd00082">
    <property type="entry name" value="HisKA"/>
    <property type="match status" value="1"/>
</dbReference>
<comment type="catalytic activity">
    <reaction evidence="1">
        <text>ATP + protein L-histidine = ADP + protein N-phospho-L-histidine.</text>
        <dbReference type="EC" id="2.7.13.3"/>
    </reaction>
</comment>
<dbReference type="InterPro" id="IPR005467">
    <property type="entry name" value="His_kinase_dom"/>
</dbReference>
<keyword evidence="3" id="KW-0597">Phosphoprotein</keyword>
<evidence type="ECO:0000256" key="1">
    <source>
        <dbReference type="ARBA" id="ARBA00000085"/>
    </source>
</evidence>
<dbReference type="AlphaFoldDB" id="A0A916UBB5"/>
<dbReference type="GO" id="GO:0004721">
    <property type="term" value="F:phosphoprotein phosphatase activity"/>
    <property type="evidence" value="ECO:0007669"/>
    <property type="project" value="TreeGrafter"/>
</dbReference>
<dbReference type="SMART" id="SM00388">
    <property type="entry name" value="HisKA"/>
    <property type="match status" value="1"/>
</dbReference>
<dbReference type="InterPro" id="IPR036890">
    <property type="entry name" value="HATPase_C_sf"/>
</dbReference>
<evidence type="ECO:0000256" key="6">
    <source>
        <dbReference type="ARBA" id="ARBA00023012"/>
    </source>
</evidence>
<feature type="domain" description="PAS" evidence="9">
    <location>
        <begin position="123"/>
        <end position="193"/>
    </location>
</feature>
<dbReference type="SMART" id="SM00387">
    <property type="entry name" value="HATPase_c"/>
    <property type="match status" value="1"/>
</dbReference>
<evidence type="ECO:0000256" key="3">
    <source>
        <dbReference type="ARBA" id="ARBA00022553"/>
    </source>
</evidence>
<evidence type="ECO:0000259" key="9">
    <source>
        <dbReference type="PROSITE" id="PS50112"/>
    </source>
</evidence>
<dbReference type="InterPro" id="IPR000700">
    <property type="entry name" value="PAS-assoc_C"/>
</dbReference>
<evidence type="ECO:0000256" key="5">
    <source>
        <dbReference type="ARBA" id="ARBA00022777"/>
    </source>
</evidence>
<dbReference type="Pfam" id="PF02518">
    <property type="entry name" value="HATPase_c"/>
    <property type="match status" value="1"/>
</dbReference>